<dbReference type="GO" id="GO:0016020">
    <property type="term" value="C:membrane"/>
    <property type="evidence" value="ECO:0007669"/>
    <property type="project" value="UniProtKB-SubCell"/>
</dbReference>
<evidence type="ECO:0000256" key="6">
    <source>
        <dbReference type="SAM" id="MobiDB-lite"/>
    </source>
</evidence>
<evidence type="ECO:0000313" key="9">
    <source>
        <dbReference type="EMBL" id="NDY82331.1"/>
    </source>
</evidence>
<dbReference type="Pfam" id="PF07690">
    <property type="entry name" value="MFS_1"/>
    <property type="match status" value="1"/>
</dbReference>
<feature type="transmembrane region" description="Helical" evidence="7">
    <location>
        <begin position="367"/>
        <end position="387"/>
    </location>
</feature>
<evidence type="ECO:0000256" key="2">
    <source>
        <dbReference type="ARBA" id="ARBA00022448"/>
    </source>
</evidence>
<feature type="region of interest" description="Disordered" evidence="6">
    <location>
        <begin position="1"/>
        <end position="20"/>
    </location>
</feature>
<evidence type="ECO:0000259" key="8">
    <source>
        <dbReference type="PROSITE" id="PS50850"/>
    </source>
</evidence>
<feature type="transmembrane region" description="Helical" evidence="7">
    <location>
        <begin position="312"/>
        <end position="330"/>
    </location>
</feature>
<keyword evidence="4 7" id="KW-1133">Transmembrane helix</keyword>
<feature type="transmembrane region" description="Helical" evidence="7">
    <location>
        <begin position="180"/>
        <end position="201"/>
    </location>
</feature>
<evidence type="ECO:0000256" key="4">
    <source>
        <dbReference type="ARBA" id="ARBA00022989"/>
    </source>
</evidence>
<sequence>MLSQPEQTNQPSAEHSEGLQDSRRRLWASLTLLFGIGMSVLDSSMTNVALPAIAKDMDVSAAAVVWIVNAYGLTLVMTLLPLSAVGERTGFKRLFRYGLSLFICASVASSFAPSLPVLLVCRVLQGLGGSAIMCLFGALVRHIYPPKHMARGIGMNAMMVGLMSVIGPTIGTFILSISNWHWIFLINLPIGAIILLGVKYLPDVSPVKGRFDWNSAMLSMVTVGLLIVGIDYSSTYVWQSACLIVFGILTGIVLVRRSYQQPAPLVPVDLLQIPAMRFAIAASLCTFSAQMATFVSLPFYLQQEMSRPLSSVGMLMAGWPLGAALIAMVAGRLSNMFPVAALCGVGAGAMAIGLLVIVLAPASINDIWLMMAMVLGGVGFGFFQTPNNRVIIGSAPKHRAGALGGLQATTRVFGQTFGAAMVASAFSLSVSSGPTLGLSVGVTFASLAVLVNVIRHRQTDVSRTGG</sequence>
<comment type="subcellular location">
    <subcellularLocation>
        <location evidence="1">Membrane</location>
        <topology evidence="1">Multi-pass membrane protein</topology>
    </subcellularLocation>
</comment>
<feature type="transmembrane region" description="Helical" evidence="7">
    <location>
        <begin position="213"/>
        <end position="230"/>
    </location>
</feature>
<evidence type="ECO:0000256" key="5">
    <source>
        <dbReference type="ARBA" id="ARBA00023136"/>
    </source>
</evidence>
<organism evidence="9">
    <name type="scientific">Sheuella amnicola</name>
    <dbReference type="NCBI Taxonomy" id="2707330"/>
    <lineage>
        <taxon>Bacteria</taxon>
        <taxon>Pseudomonadati</taxon>
        <taxon>Pseudomonadota</taxon>
        <taxon>Betaproteobacteria</taxon>
        <taxon>Burkholderiales</taxon>
        <taxon>Alcaligenaceae</taxon>
        <taxon>Sheuella</taxon>
    </lineage>
</organism>
<feature type="transmembrane region" description="Helical" evidence="7">
    <location>
        <begin position="94"/>
        <end position="111"/>
    </location>
</feature>
<feature type="domain" description="Major facilitator superfamily (MFS) profile" evidence="8">
    <location>
        <begin position="28"/>
        <end position="458"/>
    </location>
</feature>
<evidence type="ECO:0000256" key="3">
    <source>
        <dbReference type="ARBA" id="ARBA00022692"/>
    </source>
</evidence>
<keyword evidence="3 7" id="KW-0812">Transmembrane</keyword>
<comment type="caution">
    <text evidence="9">The sequence shown here is derived from an EMBL/GenBank/DDBJ whole genome shotgun (WGS) entry which is preliminary data.</text>
</comment>
<dbReference type="EMBL" id="JAAGRN010000002">
    <property type="protein sequence ID" value="NDY82331.1"/>
    <property type="molecule type" value="Genomic_DNA"/>
</dbReference>
<feature type="transmembrane region" description="Helical" evidence="7">
    <location>
        <begin position="337"/>
        <end position="361"/>
    </location>
</feature>
<evidence type="ECO:0000256" key="7">
    <source>
        <dbReference type="SAM" id="Phobius"/>
    </source>
</evidence>
<feature type="transmembrane region" description="Helical" evidence="7">
    <location>
        <begin position="152"/>
        <end position="174"/>
    </location>
</feature>
<dbReference type="CDD" id="cd17321">
    <property type="entry name" value="MFS_MMR_MDR_like"/>
    <property type="match status" value="1"/>
</dbReference>
<keyword evidence="2" id="KW-0813">Transport</keyword>
<keyword evidence="5 7" id="KW-0472">Membrane</keyword>
<protein>
    <submittedName>
        <fullName evidence="9">MFS transporter</fullName>
    </submittedName>
</protein>
<name>A0A6B2QW04_9BURK</name>
<dbReference type="PRINTS" id="PR01036">
    <property type="entry name" value="TCRTETB"/>
</dbReference>
<dbReference type="GO" id="GO:0022857">
    <property type="term" value="F:transmembrane transporter activity"/>
    <property type="evidence" value="ECO:0007669"/>
    <property type="project" value="InterPro"/>
</dbReference>
<accession>A0A6B2QW04</accession>
<feature type="transmembrane region" description="Helical" evidence="7">
    <location>
        <begin position="276"/>
        <end position="300"/>
    </location>
</feature>
<gene>
    <name evidence="9" type="ORF">G3I67_03700</name>
</gene>
<feature type="transmembrane region" description="Helical" evidence="7">
    <location>
        <begin position="236"/>
        <end position="255"/>
    </location>
</feature>
<dbReference type="SUPFAM" id="SSF103473">
    <property type="entry name" value="MFS general substrate transporter"/>
    <property type="match status" value="1"/>
</dbReference>
<dbReference type="InterPro" id="IPR011701">
    <property type="entry name" value="MFS"/>
</dbReference>
<dbReference type="InterPro" id="IPR036259">
    <property type="entry name" value="MFS_trans_sf"/>
</dbReference>
<reference evidence="9" key="1">
    <citation type="submission" date="2020-02" db="EMBL/GenBank/DDBJ databases">
        <authorList>
            <person name="Chen W.-M."/>
        </authorList>
    </citation>
    <scope>NUCLEOTIDE SEQUENCE</scope>
    <source>
        <strain evidence="9">NBD-18</strain>
    </source>
</reference>
<feature type="transmembrane region" description="Helical" evidence="7">
    <location>
        <begin position="408"/>
        <end position="430"/>
    </location>
</feature>
<dbReference type="InterPro" id="IPR020846">
    <property type="entry name" value="MFS_dom"/>
</dbReference>
<dbReference type="Gene3D" id="1.20.1250.20">
    <property type="entry name" value="MFS general substrate transporter like domains"/>
    <property type="match status" value="1"/>
</dbReference>
<dbReference type="PANTHER" id="PTHR42718">
    <property type="entry name" value="MAJOR FACILITATOR SUPERFAMILY MULTIDRUG TRANSPORTER MFSC"/>
    <property type="match status" value="1"/>
</dbReference>
<dbReference type="PANTHER" id="PTHR42718:SF9">
    <property type="entry name" value="MAJOR FACILITATOR SUPERFAMILY MULTIDRUG TRANSPORTER MFSC"/>
    <property type="match status" value="1"/>
</dbReference>
<evidence type="ECO:0000256" key="1">
    <source>
        <dbReference type="ARBA" id="ARBA00004141"/>
    </source>
</evidence>
<feature type="transmembrane region" description="Helical" evidence="7">
    <location>
        <begin position="25"/>
        <end position="41"/>
    </location>
</feature>
<proteinExistence type="predicted"/>
<feature type="transmembrane region" description="Helical" evidence="7">
    <location>
        <begin position="117"/>
        <end position="140"/>
    </location>
</feature>
<feature type="transmembrane region" description="Helical" evidence="7">
    <location>
        <begin position="61"/>
        <end position="82"/>
    </location>
</feature>
<dbReference type="PROSITE" id="PS50850">
    <property type="entry name" value="MFS"/>
    <property type="match status" value="1"/>
</dbReference>
<feature type="transmembrane region" description="Helical" evidence="7">
    <location>
        <begin position="436"/>
        <end position="454"/>
    </location>
</feature>
<dbReference type="Gene3D" id="1.20.1720.10">
    <property type="entry name" value="Multidrug resistance protein D"/>
    <property type="match status" value="1"/>
</dbReference>
<dbReference type="AlphaFoldDB" id="A0A6B2QW04"/>
<feature type="compositionally biased region" description="Polar residues" evidence="6">
    <location>
        <begin position="1"/>
        <end position="13"/>
    </location>
</feature>